<dbReference type="Gene3D" id="1.10.3210.10">
    <property type="entry name" value="Hypothetical protein af1432"/>
    <property type="match status" value="1"/>
</dbReference>
<evidence type="ECO:0000313" key="2">
    <source>
        <dbReference type="EMBL" id="GHF82660.1"/>
    </source>
</evidence>
<dbReference type="GO" id="GO:0008081">
    <property type="term" value="F:phosphoric diester hydrolase activity"/>
    <property type="evidence" value="ECO:0007669"/>
    <property type="project" value="UniProtKB-ARBA"/>
</dbReference>
<dbReference type="PROSITE" id="PS51832">
    <property type="entry name" value="HD_GYP"/>
    <property type="match status" value="1"/>
</dbReference>
<dbReference type="PANTHER" id="PTHR43155:SF2">
    <property type="entry name" value="CYCLIC DI-GMP PHOSPHODIESTERASE PA4108"/>
    <property type="match status" value="1"/>
</dbReference>
<dbReference type="SUPFAM" id="SSF109604">
    <property type="entry name" value="HD-domain/PDEase-like"/>
    <property type="match status" value="1"/>
</dbReference>
<evidence type="ECO:0000259" key="1">
    <source>
        <dbReference type="PROSITE" id="PS51832"/>
    </source>
</evidence>
<comment type="caution">
    <text evidence="2">The sequence shown here is derived from an EMBL/GenBank/DDBJ whole genome shotgun (WGS) entry which is preliminary data.</text>
</comment>
<proteinExistence type="predicted"/>
<accession>A0A919BD60</accession>
<keyword evidence="3" id="KW-1185">Reference proteome</keyword>
<gene>
    <name evidence="2" type="ORF">GCM10017161_07340</name>
</gene>
<dbReference type="CDD" id="cd00077">
    <property type="entry name" value="HDc"/>
    <property type="match status" value="1"/>
</dbReference>
<dbReference type="EMBL" id="BNCK01000002">
    <property type="protein sequence ID" value="GHF82660.1"/>
    <property type="molecule type" value="Genomic_DNA"/>
</dbReference>
<dbReference type="Pfam" id="PF13487">
    <property type="entry name" value="HD_5"/>
    <property type="match status" value="1"/>
</dbReference>
<protein>
    <submittedName>
        <fullName evidence="2">Phosphodiesterase</fullName>
    </submittedName>
</protein>
<reference evidence="2" key="1">
    <citation type="journal article" date="2014" name="Int. J. Syst. Evol. Microbiol.">
        <title>Complete genome sequence of Corynebacterium casei LMG S-19264T (=DSM 44701T), isolated from a smear-ripened cheese.</title>
        <authorList>
            <consortium name="US DOE Joint Genome Institute (JGI-PGF)"/>
            <person name="Walter F."/>
            <person name="Albersmeier A."/>
            <person name="Kalinowski J."/>
            <person name="Ruckert C."/>
        </authorList>
    </citation>
    <scope>NUCLEOTIDE SEQUENCE</scope>
    <source>
        <strain evidence="2">KCTC 42731</strain>
    </source>
</reference>
<feature type="domain" description="HD-GYP" evidence="1">
    <location>
        <begin position="117"/>
        <end position="314"/>
    </location>
</feature>
<evidence type="ECO:0000313" key="3">
    <source>
        <dbReference type="Proteomes" id="UP000623842"/>
    </source>
</evidence>
<sequence length="385" mass="43067">MIQELSITDLKVGHFVIKIAKQKGKYHLTHADYIKSDLVIKNLIAKGVESVMVDLEKSKLAKTSTTTKKKSIIADVYEAKKLFDESKEIQRKVFADAVNGRPLDLEAITAITESTLKEIFRNSDALACVINIRNKDDYLLEHSVSVSVLITIFAKYLQIDKHIVKQLAIGGFLHDVGKIMIPEEVLNKPDKLTVEEFELMKSHVVHSIDTIKATPGISDISLEVAALHHEKLDGKGYPYNIPGDQISKYGRIIAICDIFDALTAARCYKDGYDHGKAFGILRSLVEKNHLDGPLVESFINCMGAYPLGSLVELNSRKIAFVEQHNRQEPSKPVVKSFYNAASKEYYDDVQLIDLSVENDYIVKGVSADELSLDMNKVIEFLLKQG</sequence>
<dbReference type="InterPro" id="IPR021812">
    <property type="entry name" value="DUF3391"/>
</dbReference>
<dbReference type="SMART" id="SM00471">
    <property type="entry name" value="HDc"/>
    <property type="match status" value="1"/>
</dbReference>
<dbReference type="PANTHER" id="PTHR43155">
    <property type="entry name" value="CYCLIC DI-GMP PHOSPHODIESTERASE PA4108-RELATED"/>
    <property type="match status" value="1"/>
</dbReference>
<organism evidence="2 3">
    <name type="scientific">Thalassotalea marina</name>
    <dbReference type="NCBI Taxonomy" id="1673741"/>
    <lineage>
        <taxon>Bacteria</taxon>
        <taxon>Pseudomonadati</taxon>
        <taxon>Pseudomonadota</taxon>
        <taxon>Gammaproteobacteria</taxon>
        <taxon>Alteromonadales</taxon>
        <taxon>Colwelliaceae</taxon>
        <taxon>Thalassotalea</taxon>
    </lineage>
</organism>
<dbReference type="Proteomes" id="UP000623842">
    <property type="component" value="Unassembled WGS sequence"/>
</dbReference>
<dbReference type="AlphaFoldDB" id="A0A919BD60"/>
<name>A0A919BD60_9GAMM</name>
<dbReference type="InterPro" id="IPR003607">
    <property type="entry name" value="HD/PDEase_dom"/>
</dbReference>
<reference evidence="2" key="2">
    <citation type="submission" date="2020-09" db="EMBL/GenBank/DDBJ databases">
        <authorList>
            <person name="Sun Q."/>
            <person name="Kim S."/>
        </authorList>
    </citation>
    <scope>NUCLEOTIDE SEQUENCE</scope>
    <source>
        <strain evidence="2">KCTC 42731</strain>
    </source>
</reference>
<dbReference type="Pfam" id="PF11871">
    <property type="entry name" value="DUF3391"/>
    <property type="match status" value="1"/>
</dbReference>
<dbReference type="InterPro" id="IPR037522">
    <property type="entry name" value="HD_GYP_dom"/>
</dbReference>
<dbReference type="RefSeq" id="WP_189767398.1">
    <property type="nucleotide sequence ID" value="NZ_BNCK01000002.1"/>
</dbReference>